<keyword evidence="3" id="KW-1003">Cell membrane</keyword>
<dbReference type="Pfam" id="PF12019">
    <property type="entry name" value="GspH"/>
    <property type="match status" value="1"/>
</dbReference>
<dbReference type="EMBL" id="JACHWY010000002">
    <property type="protein sequence ID" value="MBB3047506.1"/>
    <property type="molecule type" value="Genomic_DNA"/>
</dbReference>
<dbReference type="InterPro" id="IPR012902">
    <property type="entry name" value="N_methyl_site"/>
</dbReference>
<dbReference type="AlphaFoldDB" id="A0A7W4Z732"/>
<evidence type="ECO:0000256" key="6">
    <source>
        <dbReference type="ARBA" id="ARBA00022692"/>
    </source>
</evidence>
<comment type="caution">
    <text evidence="14">The sequence shown here is derived from an EMBL/GenBank/DDBJ whole genome shotgun (WGS) entry which is preliminary data.</text>
</comment>
<evidence type="ECO:0000256" key="5">
    <source>
        <dbReference type="ARBA" id="ARBA00022519"/>
    </source>
</evidence>
<keyword evidence="7 12" id="KW-1133">Transmembrane helix</keyword>
<evidence type="ECO:0000256" key="7">
    <source>
        <dbReference type="ARBA" id="ARBA00022989"/>
    </source>
</evidence>
<sequence length="155" mass="15953">MLALNRKQGGYTLLEILITLAVVAIVASLAVPSFQNMIATQRVRSAANDLVATLNFARSEAVKRNATVTITPAAGGWTDGWTTASGGTTLRVQDGYEGITLTGDPASTPLSYGGDGRRNGSDVEIEIEPPSGSGAPSYCIEMSATGKPSSKSGSC</sequence>
<dbReference type="Proteomes" id="UP000537130">
    <property type="component" value="Unassembled WGS sequence"/>
</dbReference>
<keyword evidence="15" id="KW-1185">Reference proteome</keyword>
<keyword evidence="5" id="KW-0997">Cell inner membrane</keyword>
<keyword evidence="4" id="KW-0488">Methylation</keyword>
<evidence type="ECO:0000256" key="3">
    <source>
        <dbReference type="ARBA" id="ARBA00022475"/>
    </source>
</evidence>
<dbReference type="SUPFAM" id="SSF54523">
    <property type="entry name" value="Pili subunits"/>
    <property type="match status" value="1"/>
</dbReference>
<feature type="transmembrane region" description="Helical" evidence="12">
    <location>
        <begin position="12"/>
        <end position="34"/>
    </location>
</feature>
<evidence type="ECO:0000256" key="1">
    <source>
        <dbReference type="ARBA" id="ARBA00004377"/>
    </source>
</evidence>
<organism evidence="14 15">
    <name type="scientific">Litorivivens lipolytica</name>
    <dbReference type="NCBI Taxonomy" id="1524264"/>
    <lineage>
        <taxon>Bacteria</taxon>
        <taxon>Pseudomonadati</taxon>
        <taxon>Pseudomonadota</taxon>
        <taxon>Gammaproteobacteria</taxon>
        <taxon>Litorivivens</taxon>
    </lineage>
</organism>
<dbReference type="GO" id="GO:0005886">
    <property type="term" value="C:plasma membrane"/>
    <property type="evidence" value="ECO:0007669"/>
    <property type="project" value="UniProtKB-SubCell"/>
</dbReference>
<evidence type="ECO:0000313" key="15">
    <source>
        <dbReference type="Proteomes" id="UP000537130"/>
    </source>
</evidence>
<feature type="region of interest" description="Disordered" evidence="11">
    <location>
        <begin position="104"/>
        <end position="155"/>
    </location>
</feature>
<dbReference type="RefSeq" id="WP_183410287.1">
    <property type="nucleotide sequence ID" value="NZ_JACHWY010000002.1"/>
</dbReference>
<evidence type="ECO:0000313" key="14">
    <source>
        <dbReference type="EMBL" id="MBB3047506.1"/>
    </source>
</evidence>
<protein>
    <recommendedName>
        <fullName evidence="2">Type II secretion system protein H</fullName>
    </recommendedName>
    <alternativeName>
        <fullName evidence="10">General secretion pathway protein H</fullName>
    </alternativeName>
</protein>
<evidence type="ECO:0000256" key="10">
    <source>
        <dbReference type="ARBA" id="ARBA00030775"/>
    </source>
</evidence>
<dbReference type="Pfam" id="PF07963">
    <property type="entry name" value="N_methyl"/>
    <property type="match status" value="1"/>
</dbReference>
<dbReference type="GO" id="GO:0015627">
    <property type="term" value="C:type II protein secretion system complex"/>
    <property type="evidence" value="ECO:0007669"/>
    <property type="project" value="InterPro"/>
</dbReference>
<keyword evidence="6 12" id="KW-0812">Transmembrane</keyword>
<dbReference type="InterPro" id="IPR045584">
    <property type="entry name" value="Pilin-like"/>
</dbReference>
<name>A0A7W4Z732_9GAMM</name>
<feature type="domain" description="General secretion pathway GspH" evidence="13">
    <location>
        <begin position="46"/>
        <end position="146"/>
    </location>
</feature>
<dbReference type="InterPro" id="IPR022346">
    <property type="entry name" value="T2SS_GspH"/>
</dbReference>
<evidence type="ECO:0000256" key="4">
    <source>
        <dbReference type="ARBA" id="ARBA00022481"/>
    </source>
</evidence>
<dbReference type="GO" id="GO:0015628">
    <property type="term" value="P:protein secretion by the type II secretion system"/>
    <property type="evidence" value="ECO:0007669"/>
    <property type="project" value="InterPro"/>
</dbReference>
<reference evidence="14 15" key="1">
    <citation type="submission" date="2020-08" db="EMBL/GenBank/DDBJ databases">
        <title>Genomic Encyclopedia of Type Strains, Phase III (KMG-III): the genomes of soil and plant-associated and newly described type strains.</title>
        <authorList>
            <person name="Whitman W."/>
        </authorList>
    </citation>
    <scope>NUCLEOTIDE SEQUENCE [LARGE SCALE GENOMIC DNA]</scope>
    <source>
        <strain evidence="14 15">CECT 8654</strain>
    </source>
</reference>
<proteinExistence type="inferred from homology"/>
<evidence type="ECO:0000256" key="11">
    <source>
        <dbReference type="SAM" id="MobiDB-lite"/>
    </source>
</evidence>
<keyword evidence="8 12" id="KW-0472">Membrane</keyword>
<evidence type="ECO:0000259" key="13">
    <source>
        <dbReference type="Pfam" id="PF12019"/>
    </source>
</evidence>
<evidence type="ECO:0000256" key="9">
    <source>
        <dbReference type="ARBA" id="ARBA00025772"/>
    </source>
</evidence>
<gene>
    <name evidence="14" type="ORF">FHR99_001772</name>
</gene>
<accession>A0A7W4Z732</accession>
<dbReference type="NCBIfam" id="TIGR02532">
    <property type="entry name" value="IV_pilin_GFxxxE"/>
    <property type="match status" value="1"/>
</dbReference>
<comment type="subcellular location">
    <subcellularLocation>
        <location evidence="1">Cell inner membrane</location>
        <topology evidence="1">Single-pass membrane protein</topology>
    </subcellularLocation>
</comment>
<comment type="similarity">
    <text evidence="9">Belongs to the GSP H family.</text>
</comment>
<evidence type="ECO:0000256" key="8">
    <source>
        <dbReference type="ARBA" id="ARBA00023136"/>
    </source>
</evidence>
<feature type="compositionally biased region" description="Polar residues" evidence="11">
    <location>
        <begin position="146"/>
        <end position="155"/>
    </location>
</feature>
<dbReference type="PROSITE" id="PS00409">
    <property type="entry name" value="PROKAR_NTER_METHYL"/>
    <property type="match status" value="1"/>
</dbReference>
<evidence type="ECO:0000256" key="12">
    <source>
        <dbReference type="SAM" id="Phobius"/>
    </source>
</evidence>
<evidence type="ECO:0000256" key="2">
    <source>
        <dbReference type="ARBA" id="ARBA00021549"/>
    </source>
</evidence>
<dbReference type="Gene3D" id="3.55.40.10">
    <property type="entry name" value="minor pseudopilin epsh domain"/>
    <property type="match status" value="1"/>
</dbReference>